<name>A0A1M6R6X9_9CLOT</name>
<evidence type="ECO:0000313" key="3">
    <source>
        <dbReference type="Proteomes" id="UP000184310"/>
    </source>
</evidence>
<keyword evidence="3" id="KW-1185">Reference proteome</keyword>
<dbReference type="Proteomes" id="UP000184310">
    <property type="component" value="Unassembled WGS sequence"/>
</dbReference>
<dbReference type="OrthoDB" id="9793294at2"/>
<dbReference type="STRING" id="1121302.SAMN02745163_03559"/>
<evidence type="ECO:0008006" key="4">
    <source>
        <dbReference type="Google" id="ProtNLM"/>
    </source>
</evidence>
<sequence length="259" mass="29954">MNNKEREIKEMLNKYSVPSYDKDAPMKVIEFIHENSLSIPKFRTSNKQFVISQIGFIRKRTWALQLIILGFLCLGFYNVGTGDVLNFRTFSLMSILAPLLLIINVEEISRIYNKSMLEIEFSTRNSIKKVLVTRMLILGVVDCILLIIMMIFAGNLTNVSILRVIMYTLVPFNFVCIGFMKLMNYFKGKELNYACMAYSVLLIAVLLFARVDDLGIYTQEFITGWILIYVVTTIMFSVEVKKVIRRLENFDDVIKEAII</sequence>
<feature type="transmembrane region" description="Helical" evidence="1">
    <location>
        <begin position="131"/>
        <end position="154"/>
    </location>
</feature>
<gene>
    <name evidence="2" type="ORF">SAMN02745163_03559</name>
</gene>
<feature type="transmembrane region" description="Helical" evidence="1">
    <location>
        <begin position="160"/>
        <end position="179"/>
    </location>
</feature>
<feature type="transmembrane region" description="Helical" evidence="1">
    <location>
        <begin position="85"/>
        <end position="105"/>
    </location>
</feature>
<accession>A0A1M6R6X9</accession>
<proteinExistence type="predicted"/>
<keyword evidence="1" id="KW-0472">Membrane</keyword>
<organism evidence="2 3">
    <name type="scientific">Clostridium cavendishii DSM 21758</name>
    <dbReference type="NCBI Taxonomy" id="1121302"/>
    <lineage>
        <taxon>Bacteria</taxon>
        <taxon>Bacillati</taxon>
        <taxon>Bacillota</taxon>
        <taxon>Clostridia</taxon>
        <taxon>Eubacteriales</taxon>
        <taxon>Clostridiaceae</taxon>
        <taxon>Clostridium</taxon>
    </lineage>
</organism>
<reference evidence="2 3" key="1">
    <citation type="submission" date="2016-11" db="EMBL/GenBank/DDBJ databases">
        <authorList>
            <person name="Jaros S."/>
            <person name="Januszkiewicz K."/>
            <person name="Wedrychowicz H."/>
        </authorList>
    </citation>
    <scope>NUCLEOTIDE SEQUENCE [LARGE SCALE GENOMIC DNA]</scope>
    <source>
        <strain evidence="2 3">DSM 21758</strain>
    </source>
</reference>
<keyword evidence="1" id="KW-1133">Transmembrane helix</keyword>
<feature type="transmembrane region" description="Helical" evidence="1">
    <location>
        <begin position="221"/>
        <end position="238"/>
    </location>
</feature>
<protein>
    <recommendedName>
        <fullName evidence="4">ABC-2 family transporter protein</fullName>
    </recommendedName>
</protein>
<evidence type="ECO:0000256" key="1">
    <source>
        <dbReference type="SAM" id="Phobius"/>
    </source>
</evidence>
<evidence type="ECO:0000313" key="2">
    <source>
        <dbReference type="EMBL" id="SHK28239.1"/>
    </source>
</evidence>
<dbReference type="RefSeq" id="WP_072991067.1">
    <property type="nucleotide sequence ID" value="NZ_FQZB01000015.1"/>
</dbReference>
<dbReference type="AlphaFoldDB" id="A0A1M6R6X9"/>
<feature type="transmembrane region" description="Helical" evidence="1">
    <location>
        <begin position="62"/>
        <end position="79"/>
    </location>
</feature>
<keyword evidence="1" id="KW-0812">Transmembrane</keyword>
<feature type="transmembrane region" description="Helical" evidence="1">
    <location>
        <begin position="191"/>
        <end position="209"/>
    </location>
</feature>
<dbReference type="EMBL" id="FQZB01000015">
    <property type="protein sequence ID" value="SHK28239.1"/>
    <property type="molecule type" value="Genomic_DNA"/>
</dbReference>